<feature type="domain" description="HpcH/HpaI aldolase/citrate lyase" evidence="4">
    <location>
        <begin position="23"/>
        <end position="243"/>
    </location>
</feature>
<dbReference type="EMBL" id="BDQX01000111">
    <property type="protein sequence ID" value="GBG07798.1"/>
    <property type="molecule type" value="Genomic_DNA"/>
</dbReference>
<sequence>MNSKQLMNELKNGGRVYGTLIVSTSPRWPQEVSKLDIDFVFLDAEHMALDRNLLSWMCQTYKAMNLAPIVRIPSPDPYQASMALDGGASGIIAPYIETAEQVKALRAAVKLRPLKGQLARRRADLQGQPSDPAEAELNEYIQEYNESNLLIVNIESVPALEALDDILAVDQLDAVLIGPHDLSCSLGVPEQYRHPLFVEAVETIISKARAAGVAAGIHYFFGIDQEIQWAKAGLNLLVHASDMTAFMARMSDEITEIKQALGDPIRELHNRINI</sequence>
<evidence type="ECO:0000313" key="5">
    <source>
        <dbReference type="EMBL" id="GBG07798.1"/>
    </source>
</evidence>
<evidence type="ECO:0000256" key="3">
    <source>
        <dbReference type="ARBA" id="ARBA00023239"/>
    </source>
</evidence>
<dbReference type="RefSeq" id="WP_087571111.1">
    <property type="nucleotide sequence ID" value="NZ_BDQX01000111.1"/>
</dbReference>
<dbReference type="GO" id="GO:0046872">
    <property type="term" value="F:metal ion binding"/>
    <property type="evidence" value="ECO:0007669"/>
    <property type="project" value="UniProtKB-KW"/>
</dbReference>
<name>A0A2R5ERW7_9BACL</name>
<keyword evidence="2" id="KW-0479">Metal-binding</keyword>
<dbReference type="Proteomes" id="UP000245202">
    <property type="component" value="Unassembled WGS sequence"/>
</dbReference>
<dbReference type="PANTHER" id="PTHR30502:SF0">
    <property type="entry name" value="PHOSPHOENOLPYRUVATE CARBOXYLASE FAMILY PROTEIN"/>
    <property type="match status" value="1"/>
</dbReference>
<evidence type="ECO:0000313" key="6">
    <source>
        <dbReference type="Proteomes" id="UP000245202"/>
    </source>
</evidence>
<evidence type="ECO:0000256" key="1">
    <source>
        <dbReference type="ARBA" id="ARBA00005568"/>
    </source>
</evidence>
<dbReference type="PANTHER" id="PTHR30502">
    <property type="entry name" value="2-KETO-3-DEOXY-L-RHAMNONATE ALDOLASE"/>
    <property type="match status" value="1"/>
</dbReference>
<dbReference type="InterPro" id="IPR050251">
    <property type="entry name" value="HpcH-HpaI_aldolase"/>
</dbReference>
<gene>
    <name evidence="5" type="ORF">PAT3040_02359</name>
</gene>
<dbReference type="InterPro" id="IPR040442">
    <property type="entry name" value="Pyrv_kinase-like_dom_sf"/>
</dbReference>
<dbReference type="Pfam" id="PF03328">
    <property type="entry name" value="HpcH_HpaI"/>
    <property type="match status" value="1"/>
</dbReference>
<evidence type="ECO:0000256" key="2">
    <source>
        <dbReference type="ARBA" id="ARBA00022723"/>
    </source>
</evidence>
<dbReference type="GO" id="GO:0016832">
    <property type="term" value="F:aldehyde-lyase activity"/>
    <property type="evidence" value="ECO:0007669"/>
    <property type="project" value="TreeGrafter"/>
</dbReference>
<dbReference type="InterPro" id="IPR015813">
    <property type="entry name" value="Pyrv/PenolPyrv_kinase-like_dom"/>
</dbReference>
<comment type="caution">
    <text evidence="5">The sequence shown here is derived from an EMBL/GenBank/DDBJ whole genome shotgun (WGS) entry which is preliminary data.</text>
</comment>
<evidence type="ECO:0000259" key="4">
    <source>
        <dbReference type="Pfam" id="PF03328"/>
    </source>
</evidence>
<reference evidence="5 6" key="1">
    <citation type="submission" date="2017-08" db="EMBL/GenBank/DDBJ databases">
        <title>Substantial Increase in Enzyme Production by Combined Drug-Resistance Mutations in Paenibacillus agaridevorans.</title>
        <authorList>
            <person name="Tanaka Y."/>
            <person name="Funane K."/>
            <person name="Hosaka T."/>
            <person name="Shiwa Y."/>
            <person name="Fujita N."/>
            <person name="Miyazaki T."/>
            <person name="Yoshikawa H."/>
            <person name="Murakami K."/>
            <person name="Kasahara K."/>
            <person name="Inaoka T."/>
            <person name="Hiraga Y."/>
            <person name="Ochi K."/>
        </authorList>
    </citation>
    <scope>NUCLEOTIDE SEQUENCE [LARGE SCALE GENOMIC DNA]</scope>
    <source>
        <strain evidence="5 6">T-3040</strain>
    </source>
</reference>
<keyword evidence="6" id="KW-1185">Reference proteome</keyword>
<dbReference type="InterPro" id="IPR005000">
    <property type="entry name" value="Aldolase/citrate-lyase_domain"/>
</dbReference>
<accession>A0A2R5ERW7</accession>
<keyword evidence="3" id="KW-0456">Lyase</keyword>
<dbReference type="AlphaFoldDB" id="A0A2R5ERW7"/>
<comment type="similarity">
    <text evidence="1">Belongs to the HpcH/HpaI aldolase family.</text>
</comment>
<dbReference type="GO" id="GO:0005737">
    <property type="term" value="C:cytoplasm"/>
    <property type="evidence" value="ECO:0007669"/>
    <property type="project" value="TreeGrafter"/>
</dbReference>
<protein>
    <submittedName>
        <fullName evidence="5">Aldolase</fullName>
    </submittedName>
</protein>
<proteinExistence type="inferred from homology"/>
<dbReference type="SUPFAM" id="SSF51621">
    <property type="entry name" value="Phosphoenolpyruvate/pyruvate domain"/>
    <property type="match status" value="1"/>
</dbReference>
<organism evidence="5 6">
    <name type="scientific">Paenibacillus agaridevorans</name>
    <dbReference type="NCBI Taxonomy" id="171404"/>
    <lineage>
        <taxon>Bacteria</taxon>
        <taxon>Bacillati</taxon>
        <taxon>Bacillota</taxon>
        <taxon>Bacilli</taxon>
        <taxon>Bacillales</taxon>
        <taxon>Paenibacillaceae</taxon>
        <taxon>Paenibacillus</taxon>
    </lineage>
</organism>
<dbReference type="Gene3D" id="3.20.20.60">
    <property type="entry name" value="Phosphoenolpyruvate-binding domains"/>
    <property type="match status" value="1"/>
</dbReference>